<sequence length="393" mass="43972">MSSAAVPASSINPPFSASNLPQELFQGGLLAKPPLNTQSNSFSIGTTQSRVTPYVSHSSSNLFNSQLQGSIRASQSGRRTVGQPKGRRKKETDEAIEEEDPEVEISMNFTYLSGIGKSNVNHGLTPRKFKVNLNSSDWFWRLGSDVYAYYKEEADASSFPSKDQLKKLHRLPQEFSPKYCSIAENGVSVSKESMASSLVLARKEKKLHKTKFGLIFNVKKYVALQPESPEPKKLSSKRQMSKRKRVSDESDSNNTSESSPEPEQTSSRSRTQKRKRMNQLSDEGDDEVELTNAITNKDSSDSTEEPNRLIAQDHLIQPDHQNDTHNRVDSVEVDQLEASLPDDAKEEESIEEVDKANHANVSKYPVRNLSSITLRVHDVLVGQLLNNESWWSS</sequence>
<dbReference type="InParanoid" id="F4S4N4"/>
<dbReference type="AlphaFoldDB" id="F4S4N4"/>
<gene>
    <name evidence="2" type="ORF">MELLADRAFT_93289</name>
</gene>
<evidence type="ECO:0000256" key="1">
    <source>
        <dbReference type="SAM" id="MobiDB-lite"/>
    </source>
</evidence>
<name>F4S4N4_MELLP</name>
<protein>
    <submittedName>
        <fullName evidence="2">Uncharacterized protein</fullName>
    </submittedName>
</protein>
<feature type="compositionally biased region" description="Basic residues" evidence="1">
    <location>
        <begin position="234"/>
        <end position="245"/>
    </location>
</feature>
<dbReference type="HOGENOM" id="CLU_041811_0_0_1"/>
<feature type="region of interest" description="Disordered" evidence="1">
    <location>
        <begin position="66"/>
        <end position="99"/>
    </location>
</feature>
<keyword evidence="3" id="KW-1185">Reference proteome</keyword>
<reference evidence="3" key="1">
    <citation type="journal article" date="2011" name="Proc. Natl. Acad. Sci. U.S.A.">
        <title>Obligate biotrophy features unraveled by the genomic analysis of rust fungi.</title>
        <authorList>
            <person name="Duplessis S."/>
            <person name="Cuomo C.A."/>
            <person name="Lin Y.-C."/>
            <person name="Aerts A."/>
            <person name="Tisserant E."/>
            <person name="Veneault-Fourrey C."/>
            <person name="Joly D.L."/>
            <person name="Hacquard S."/>
            <person name="Amselem J."/>
            <person name="Cantarel B.L."/>
            <person name="Chiu R."/>
            <person name="Coutinho P.M."/>
            <person name="Feau N."/>
            <person name="Field M."/>
            <person name="Frey P."/>
            <person name="Gelhaye E."/>
            <person name="Goldberg J."/>
            <person name="Grabherr M.G."/>
            <person name="Kodira C.D."/>
            <person name="Kohler A."/>
            <person name="Kuees U."/>
            <person name="Lindquist E.A."/>
            <person name="Lucas S.M."/>
            <person name="Mago R."/>
            <person name="Mauceli E."/>
            <person name="Morin E."/>
            <person name="Murat C."/>
            <person name="Pangilinan J.L."/>
            <person name="Park R."/>
            <person name="Pearson M."/>
            <person name="Quesneville H."/>
            <person name="Rouhier N."/>
            <person name="Sakthikumar S."/>
            <person name="Salamov A.A."/>
            <person name="Schmutz J."/>
            <person name="Selles B."/>
            <person name="Shapiro H."/>
            <person name="Tanguay P."/>
            <person name="Tuskan G.A."/>
            <person name="Henrissat B."/>
            <person name="Van de Peer Y."/>
            <person name="Rouze P."/>
            <person name="Ellis J.G."/>
            <person name="Dodds P.N."/>
            <person name="Schein J.E."/>
            <person name="Zhong S."/>
            <person name="Hamelin R.C."/>
            <person name="Grigoriev I.V."/>
            <person name="Szabo L.J."/>
            <person name="Martin F."/>
        </authorList>
    </citation>
    <scope>NUCLEOTIDE SEQUENCE [LARGE SCALE GENOMIC DNA]</scope>
    <source>
        <strain evidence="3">98AG31 / pathotype 3-4-7</strain>
    </source>
</reference>
<feature type="region of interest" description="Disordered" evidence="1">
    <location>
        <begin position="227"/>
        <end position="288"/>
    </location>
</feature>
<feature type="compositionally biased region" description="Polar residues" evidence="1">
    <location>
        <begin position="66"/>
        <end position="78"/>
    </location>
</feature>
<organism evidence="3">
    <name type="scientific">Melampsora larici-populina (strain 98AG31 / pathotype 3-4-7)</name>
    <name type="common">Poplar leaf rust fungus</name>
    <dbReference type="NCBI Taxonomy" id="747676"/>
    <lineage>
        <taxon>Eukaryota</taxon>
        <taxon>Fungi</taxon>
        <taxon>Dikarya</taxon>
        <taxon>Basidiomycota</taxon>
        <taxon>Pucciniomycotina</taxon>
        <taxon>Pucciniomycetes</taxon>
        <taxon>Pucciniales</taxon>
        <taxon>Melampsoraceae</taxon>
        <taxon>Melampsora</taxon>
    </lineage>
</organism>
<dbReference type="Proteomes" id="UP000001072">
    <property type="component" value="Unassembled WGS sequence"/>
</dbReference>
<dbReference type="GeneID" id="18936528"/>
<dbReference type="VEuPathDB" id="FungiDB:MELLADRAFT_93289"/>
<proteinExistence type="predicted"/>
<evidence type="ECO:0000313" key="3">
    <source>
        <dbReference type="Proteomes" id="UP000001072"/>
    </source>
</evidence>
<accession>F4S4N4</accession>
<dbReference type="EMBL" id="GL883148">
    <property type="protein sequence ID" value="EGG00396.1"/>
    <property type="molecule type" value="Genomic_DNA"/>
</dbReference>
<dbReference type="RefSeq" id="XP_007416415.1">
    <property type="nucleotide sequence ID" value="XM_007416353.1"/>
</dbReference>
<dbReference type="KEGG" id="mlr:MELLADRAFT_93289"/>
<feature type="compositionally biased region" description="Low complexity" evidence="1">
    <location>
        <begin position="252"/>
        <end position="269"/>
    </location>
</feature>
<evidence type="ECO:0000313" key="2">
    <source>
        <dbReference type="EMBL" id="EGG00396.1"/>
    </source>
</evidence>